<feature type="signal peptide" evidence="2">
    <location>
        <begin position="1"/>
        <end position="18"/>
    </location>
</feature>
<accession>A0A9P5ZCC9</accession>
<feature type="region of interest" description="Disordered" evidence="1">
    <location>
        <begin position="174"/>
        <end position="202"/>
    </location>
</feature>
<feature type="compositionally biased region" description="Polar residues" evidence="1">
    <location>
        <begin position="30"/>
        <end position="42"/>
    </location>
</feature>
<dbReference type="OrthoDB" id="40902at2759"/>
<organism evidence="3 4">
    <name type="scientific">Pholiota conissans</name>
    <dbReference type="NCBI Taxonomy" id="109636"/>
    <lineage>
        <taxon>Eukaryota</taxon>
        <taxon>Fungi</taxon>
        <taxon>Dikarya</taxon>
        <taxon>Basidiomycota</taxon>
        <taxon>Agaricomycotina</taxon>
        <taxon>Agaricomycetes</taxon>
        <taxon>Agaricomycetidae</taxon>
        <taxon>Agaricales</taxon>
        <taxon>Agaricineae</taxon>
        <taxon>Strophariaceae</taxon>
        <taxon>Pholiota</taxon>
    </lineage>
</organism>
<name>A0A9P5ZCC9_9AGAR</name>
<evidence type="ECO:0000256" key="1">
    <source>
        <dbReference type="SAM" id="MobiDB-lite"/>
    </source>
</evidence>
<dbReference type="Proteomes" id="UP000807469">
    <property type="component" value="Unassembled WGS sequence"/>
</dbReference>
<evidence type="ECO:0000313" key="3">
    <source>
        <dbReference type="EMBL" id="KAF9483346.1"/>
    </source>
</evidence>
<comment type="caution">
    <text evidence="3">The sequence shown here is derived from an EMBL/GenBank/DDBJ whole genome shotgun (WGS) entry which is preliminary data.</text>
</comment>
<evidence type="ECO:0000313" key="4">
    <source>
        <dbReference type="Proteomes" id="UP000807469"/>
    </source>
</evidence>
<gene>
    <name evidence="3" type="ORF">BDN70DRAFT_929357</name>
</gene>
<feature type="compositionally biased region" description="Polar residues" evidence="1">
    <location>
        <begin position="174"/>
        <end position="196"/>
    </location>
</feature>
<proteinExistence type="predicted"/>
<feature type="chain" id="PRO_5040472015" evidence="2">
    <location>
        <begin position="19"/>
        <end position="217"/>
    </location>
</feature>
<keyword evidence="4" id="KW-1185">Reference proteome</keyword>
<protein>
    <submittedName>
        <fullName evidence="3">Uncharacterized protein</fullName>
    </submittedName>
</protein>
<evidence type="ECO:0000256" key="2">
    <source>
        <dbReference type="SAM" id="SignalP"/>
    </source>
</evidence>
<keyword evidence="2" id="KW-0732">Signal</keyword>
<reference evidence="3" key="1">
    <citation type="submission" date="2020-11" db="EMBL/GenBank/DDBJ databases">
        <authorList>
            <consortium name="DOE Joint Genome Institute"/>
            <person name="Ahrendt S."/>
            <person name="Riley R."/>
            <person name="Andreopoulos W."/>
            <person name="Labutti K."/>
            <person name="Pangilinan J."/>
            <person name="Ruiz-Duenas F.J."/>
            <person name="Barrasa J.M."/>
            <person name="Sanchez-Garcia M."/>
            <person name="Camarero S."/>
            <person name="Miyauchi S."/>
            <person name="Serrano A."/>
            <person name="Linde D."/>
            <person name="Babiker R."/>
            <person name="Drula E."/>
            <person name="Ayuso-Fernandez I."/>
            <person name="Pacheco R."/>
            <person name="Padilla G."/>
            <person name="Ferreira P."/>
            <person name="Barriuso J."/>
            <person name="Kellner H."/>
            <person name="Castanera R."/>
            <person name="Alfaro M."/>
            <person name="Ramirez L."/>
            <person name="Pisabarro A.G."/>
            <person name="Kuo A."/>
            <person name="Tritt A."/>
            <person name="Lipzen A."/>
            <person name="He G."/>
            <person name="Yan M."/>
            <person name="Ng V."/>
            <person name="Cullen D."/>
            <person name="Martin F."/>
            <person name="Rosso M.-N."/>
            <person name="Henrissat B."/>
            <person name="Hibbett D."/>
            <person name="Martinez A.T."/>
            <person name="Grigoriev I.V."/>
        </authorList>
    </citation>
    <scope>NUCLEOTIDE SEQUENCE</scope>
    <source>
        <strain evidence="3">CIRM-BRFM 674</strain>
    </source>
</reference>
<feature type="region of interest" description="Disordered" evidence="1">
    <location>
        <begin position="22"/>
        <end position="50"/>
    </location>
</feature>
<dbReference type="AlphaFoldDB" id="A0A9P5ZCC9"/>
<dbReference type="EMBL" id="MU155155">
    <property type="protein sequence ID" value="KAF9483346.1"/>
    <property type="molecule type" value="Genomic_DNA"/>
</dbReference>
<sequence>MGVITYVLLAVYTLPLTATPNSKKWRPSLPATSSLSPQSTVPKSRRPPRTLSAHCDEAQARRKAALEHKWLVDEQPHVVTDTTGASADLLHDVKKAFNTKQLCALVPQSSSHTNKCYHHTRGRKATSTIKVVNRMTLLAHAEASGCGEIREVNKFIEESDREIFENANITYQVSHDSSTASSPHPSTLSTSNNHNINGVPPATTTTSVLLVSIVGAE</sequence>